<feature type="transmembrane region" description="Helical" evidence="8">
    <location>
        <begin position="104"/>
        <end position="124"/>
    </location>
</feature>
<evidence type="ECO:0000256" key="3">
    <source>
        <dbReference type="ARBA" id="ARBA00022676"/>
    </source>
</evidence>
<dbReference type="AlphaFoldDB" id="A0A401JDT7"/>
<feature type="transmembrane region" description="Helical" evidence="8">
    <location>
        <begin position="69"/>
        <end position="92"/>
    </location>
</feature>
<dbReference type="GO" id="GO:0005886">
    <property type="term" value="C:plasma membrane"/>
    <property type="evidence" value="ECO:0007669"/>
    <property type="project" value="UniProtKB-SubCell"/>
</dbReference>
<feature type="transmembrane region" description="Helical" evidence="8">
    <location>
        <begin position="287"/>
        <end position="306"/>
    </location>
</feature>
<evidence type="ECO:0000313" key="10">
    <source>
        <dbReference type="Proteomes" id="UP000286806"/>
    </source>
</evidence>
<comment type="caution">
    <text evidence="9">The sequence shown here is derived from an EMBL/GenBank/DDBJ whole genome shotgun (WGS) entry which is preliminary data.</text>
</comment>
<evidence type="ECO:0000256" key="5">
    <source>
        <dbReference type="ARBA" id="ARBA00022692"/>
    </source>
</evidence>
<feature type="transmembrane region" description="Helical" evidence="8">
    <location>
        <begin position="144"/>
        <end position="164"/>
    </location>
</feature>
<evidence type="ECO:0000256" key="6">
    <source>
        <dbReference type="ARBA" id="ARBA00022989"/>
    </source>
</evidence>
<dbReference type="PANTHER" id="PTHR33908">
    <property type="entry name" value="MANNOSYLTRANSFERASE YKCB-RELATED"/>
    <property type="match status" value="1"/>
</dbReference>
<accession>A0A401JDT7</accession>
<dbReference type="RefSeq" id="WP_124704576.1">
    <property type="nucleotide sequence ID" value="NZ_BGOW01000014.1"/>
</dbReference>
<dbReference type="PANTHER" id="PTHR33908:SF11">
    <property type="entry name" value="MEMBRANE PROTEIN"/>
    <property type="match status" value="1"/>
</dbReference>
<feature type="transmembrane region" description="Helical" evidence="8">
    <location>
        <begin position="318"/>
        <end position="337"/>
    </location>
</feature>
<feature type="transmembrane region" description="Helical" evidence="8">
    <location>
        <begin position="171"/>
        <end position="188"/>
    </location>
</feature>
<keyword evidence="7 8" id="KW-0472">Membrane</keyword>
<name>A0A401JDT7_9PROT</name>
<evidence type="ECO:0000256" key="7">
    <source>
        <dbReference type="ARBA" id="ARBA00023136"/>
    </source>
</evidence>
<evidence type="ECO:0000256" key="1">
    <source>
        <dbReference type="ARBA" id="ARBA00004651"/>
    </source>
</evidence>
<dbReference type="GO" id="GO:0016763">
    <property type="term" value="F:pentosyltransferase activity"/>
    <property type="evidence" value="ECO:0007669"/>
    <property type="project" value="TreeGrafter"/>
</dbReference>
<keyword evidence="2" id="KW-1003">Cell membrane</keyword>
<keyword evidence="6 8" id="KW-1133">Transmembrane helix</keyword>
<keyword evidence="5 8" id="KW-0812">Transmembrane</keyword>
<comment type="subcellular location">
    <subcellularLocation>
        <location evidence="1">Cell membrane</location>
        <topology evidence="1">Multi-pass membrane protein</topology>
    </subcellularLocation>
</comment>
<dbReference type="EMBL" id="BGOW01000014">
    <property type="protein sequence ID" value="GBL45779.1"/>
    <property type="molecule type" value="Genomic_DNA"/>
</dbReference>
<feature type="transmembrane region" description="Helical" evidence="8">
    <location>
        <begin position="349"/>
        <end position="366"/>
    </location>
</feature>
<protein>
    <recommendedName>
        <fullName evidence="11">Glycosyltransferase RgtA/B/C/D-like domain-containing protein</fullName>
    </recommendedName>
</protein>
<sequence>MQYPWKETLIRYGSLLMLGIVIAWTLTALNSPFKYPFENDSTGVIQEAEFWHAGQGLMRTASLTQLPQLFAPTTLFPPGYSLLVGSVILGGISADTAALWVSRFFWVLMPLAVAFALAPLTGFARAAVCGVLAALSPGAVENGYMAMTDVPFLVLVAFSLGLLARAQRMRRWVPAMLMAGLLSGTAYALRNAGAALLVAVVCAYVLAVLVRACSVKLAISHLVVWGLGVACMAVPLFWRNYLLFGQLQPYQNSEASFGYLQSLRIFISGLFMDMSGSKTIALLAWDFKLLLLAGVPMAAGLLYLALVQLRRAVPEQRFTILLLASYAVLASIIVIIAQKRYGVDGSVRYAMQSTWVMLGLAAYALFSKKKLFLLLTALLLAGRAVYLNDDLQREGYIAEAFASSPRFVDAAAVLPKDWILTNRIKYELARDSTLPSLVTHLPVDAVIVSNQDTFVQRLVRSRAIMHLELDSATDSKGFAAVAQIVAARAPGRPLYCLIVPTNRMLRGPSARDWERQIAQTAAGQFDVIEQHDNYQLLKLRDRFGAR</sequence>
<evidence type="ECO:0000256" key="2">
    <source>
        <dbReference type="ARBA" id="ARBA00022475"/>
    </source>
</evidence>
<evidence type="ECO:0000256" key="4">
    <source>
        <dbReference type="ARBA" id="ARBA00022679"/>
    </source>
</evidence>
<dbReference type="InterPro" id="IPR050297">
    <property type="entry name" value="LipidA_mod_glycosyltrf_83"/>
</dbReference>
<evidence type="ECO:0000313" key="9">
    <source>
        <dbReference type="EMBL" id="GBL45779.1"/>
    </source>
</evidence>
<keyword evidence="10" id="KW-1185">Reference proteome</keyword>
<gene>
    <name evidence="9" type="ORF">SFMTTN_1590</name>
</gene>
<proteinExistence type="predicted"/>
<reference evidence="9 10" key="1">
    <citation type="journal article" date="2019" name="Front. Microbiol.">
        <title>Genomes of Neutrophilic Sulfur-Oxidizing Chemolithoautotrophs Representing 9 Proteobacterial Species From 8 Genera.</title>
        <authorList>
            <person name="Watanabe T."/>
            <person name="Kojima H."/>
            <person name="Umezawa K."/>
            <person name="Hori C."/>
            <person name="Takasuka T.E."/>
            <person name="Kato Y."/>
            <person name="Fukui M."/>
        </authorList>
    </citation>
    <scope>NUCLEOTIDE SEQUENCE [LARGE SCALE GENOMIC DNA]</scope>
    <source>
        <strain evidence="9 10">TTN</strain>
    </source>
</reference>
<keyword evidence="4" id="KW-0808">Transferase</keyword>
<dbReference type="GO" id="GO:0009103">
    <property type="term" value="P:lipopolysaccharide biosynthetic process"/>
    <property type="evidence" value="ECO:0007669"/>
    <property type="project" value="UniProtKB-ARBA"/>
</dbReference>
<feature type="transmembrane region" description="Helical" evidence="8">
    <location>
        <begin position="194"/>
        <end position="210"/>
    </location>
</feature>
<organism evidence="9 10">
    <name type="scientific">Sulfuriferula multivorans</name>
    <dbReference type="NCBI Taxonomy" id="1559896"/>
    <lineage>
        <taxon>Bacteria</taxon>
        <taxon>Pseudomonadati</taxon>
        <taxon>Pseudomonadota</taxon>
        <taxon>Betaproteobacteria</taxon>
        <taxon>Nitrosomonadales</taxon>
        <taxon>Sulfuricellaceae</taxon>
        <taxon>Sulfuriferula</taxon>
    </lineage>
</organism>
<feature type="transmembrane region" description="Helical" evidence="8">
    <location>
        <begin position="12"/>
        <end position="29"/>
    </location>
</feature>
<evidence type="ECO:0000256" key="8">
    <source>
        <dbReference type="SAM" id="Phobius"/>
    </source>
</evidence>
<keyword evidence="3" id="KW-0328">Glycosyltransferase</keyword>
<evidence type="ECO:0008006" key="11">
    <source>
        <dbReference type="Google" id="ProtNLM"/>
    </source>
</evidence>
<feature type="transmembrane region" description="Helical" evidence="8">
    <location>
        <begin position="217"/>
        <end position="238"/>
    </location>
</feature>
<dbReference type="Proteomes" id="UP000286806">
    <property type="component" value="Unassembled WGS sequence"/>
</dbReference>